<protein>
    <recommendedName>
        <fullName evidence="8">ATP-binding protein</fullName>
    </recommendedName>
</protein>
<proteinExistence type="predicted"/>
<dbReference type="EMBL" id="CP028913">
    <property type="protein sequence ID" value="AWB96018.1"/>
    <property type="molecule type" value="Genomic_DNA"/>
</dbReference>
<dbReference type="GO" id="GO:0016301">
    <property type="term" value="F:kinase activity"/>
    <property type="evidence" value="ECO:0007669"/>
    <property type="project" value="UniProtKB-KW"/>
</dbReference>
<dbReference type="PANTHER" id="PTHR24421">
    <property type="entry name" value="NITRATE/NITRITE SENSOR PROTEIN NARX-RELATED"/>
    <property type="match status" value="1"/>
</dbReference>
<keyword evidence="1" id="KW-0808">Transferase</keyword>
<name>A0A2S0WXI0_9MICO</name>
<keyword evidence="5" id="KW-1133">Transmembrane helix</keyword>
<feature type="transmembrane region" description="Helical" evidence="5">
    <location>
        <begin position="144"/>
        <end position="161"/>
    </location>
</feature>
<evidence type="ECO:0000256" key="3">
    <source>
        <dbReference type="ARBA" id="ARBA00023012"/>
    </source>
</evidence>
<keyword evidence="3" id="KW-0902">Two-component regulatory system</keyword>
<evidence type="ECO:0000313" key="7">
    <source>
        <dbReference type="Proteomes" id="UP000244729"/>
    </source>
</evidence>
<keyword evidence="5" id="KW-0812">Transmembrane</keyword>
<reference evidence="6 7" key="1">
    <citation type="submission" date="2018-04" db="EMBL/GenBank/DDBJ databases">
        <authorList>
            <person name="Li J."/>
        </authorList>
    </citation>
    <scope>NUCLEOTIDE SEQUENCE [LARGE SCALE GENOMIC DNA]</scope>
    <source>
        <strain evidence="7">30A</strain>
    </source>
</reference>
<evidence type="ECO:0000256" key="5">
    <source>
        <dbReference type="SAM" id="Phobius"/>
    </source>
</evidence>
<keyword evidence="5" id="KW-0472">Membrane</keyword>
<dbReference type="Proteomes" id="UP000244729">
    <property type="component" value="Chromosome"/>
</dbReference>
<feature type="compositionally biased region" description="Low complexity" evidence="4">
    <location>
        <begin position="251"/>
        <end position="264"/>
    </location>
</feature>
<dbReference type="KEGG" id="agm:DCE93_10390"/>
<dbReference type="PANTHER" id="PTHR24421:SF61">
    <property type="entry name" value="OXYGEN SENSOR HISTIDINE KINASE NREB"/>
    <property type="match status" value="1"/>
</dbReference>
<evidence type="ECO:0000256" key="2">
    <source>
        <dbReference type="ARBA" id="ARBA00022777"/>
    </source>
</evidence>
<feature type="transmembrane region" description="Helical" evidence="5">
    <location>
        <begin position="36"/>
        <end position="54"/>
    </location>
</feature>
<dbReference type="AlphaFoldDB" id="A0A2S0WXI0"/>
<evidence type="ECO:0000256" key="1">
    <source>
        <dbReference type="ARBA" id="ARBA00022679"/>
    </source>
</evidence>
<keyword evidence="2" id="KW-0418">Kinase</keyword>
<keyword evidence="7" id="KW-1185">Reference proteome</keyword>
<gene>
    <name evidence="6" type="ORF">DCE93_10390</name>
</gene>
<evidence type="ECO:0008006" key="8">
    <source>
        <dbReference type="Google" id="ProtNLM"/>
    </source>
</evidence>
<dbReference type="SUPFAM" id="SSF55874">
    <property type="entry name" value="ATPase domain of HSP90 chaperone/DNA topoisomerase II/histidine kinase"/>
    <property type="match status" value="1"/>
</dbReference>
<dbReference type="GO" id="GO:0000160">
    <property type="term" value="P:phosphorelay signal transduction system"/>
    <property type="evidence" value="ECO:0007669"/>
    <property type="project" value="UniProtKB-KW"/>
</dbReference>
<evidence type="ECO:0000256" key="4">
    <source>
        <dbReference type="SAM" id="MobiDB-lite"/>
    </source>
</evidence>
<dbReference type="InterPro" id="IPR050482">
    <property type="entry name" value="Sensor_HK_TwoCompSys"/>
</dbReference>
<feature type="transmembrane region" description="Helical" evidence="5">
    <location>
        <begin position="61"/>
        <end position="81"/>
    </location>
</feature>
<feature type="region of interest" description="Disordered" evidence="4">
    <location>
        <begin position="251"/>
        <end position="284"/>
    </location>
</feature>
<organism evidence="6 7">
    <name type="scientific">Agromyces badenianii</name>
    <dbReference type="NCBI Taxonomy" id="2080742"/>
    <lineage>
        <taxon>Bacteria</taxon>
        <taxon>Bacillati</taxon>
        <taxon>Actinomycetota</taxon>
        <taxon>Actinomycetes</taxon>
        <taxon>Micrococcales</taxon>
        <taxon>Microbacteriaceae</taxon>
        <taxon>Agromyces</taxon>
    </lineage>
</organism>
<dbReference type="Gene3D" id="3.30.565.10">
    <property type="entry name" value="Histidine kinase-like ATPase, C-terminal domain"/>
    <property type="match status" value="1"/>
</dbReference>
<sequence>MSRALANAGHWAAFTCLGIVLLISLVMATLGGAPDGWASTVLAIVMIVLLALVARHPTVTLTVTYLLVGAAVVCADTVMLLGRDGEFSTTNNAVLALPRTALILVGGAGSGSVTALVWATLGFALGEAAAFLGVALVGGAYEPNFAAGLAFVVVIVVRVFDGASRRAGLRREAGLHRGSRQTRELAIRHDYELRATARLHDIALSHLVAIAAAGSGPVEERLRAGVRQDLGLIVGRDWAIDHAGSAVGVAPARSPSAGAASTAGWHTGHRGSGDSASADQGTPEERTVPSLVLSFSSAADAGLELRITGDFSVLGVLGPRRIAVLDAAVAQCLINVARHAGVDRADLALGFGGGEVTVAIMDSGVGFDESEVPADRIGLRTSIRARIQQEQGTVRLWSTKGIGTTIVLTVPEGGA</sequence>
<accession>A0A2S0WXI0</accession>
<evidence type="ECO:0000313" key="6">
    <source>
        <dbReference type="EMBL" id="AWB96018.1"/>
    </source>
</evidence>
<dbReference type="InterPro" id="IPR036890">
    <property type="entry name" value="HATPase_C_sf"/>
</dbReference>
<feature type="transmembrane region" description="Helical" evidence="5">
    <location>
        <begin position="12"/>
        <end position="30"/>
    </location>
</feature>